<dbReference type="SUPFAM" id="SSF55785">
    <property type="entry name" value="PYP-like sensor domain (PAS domain)"/>
    <property type="match status" value="1"/>
</dbReference>
<dbReference type="Gene3D" id="3.30.450.20">
    <property type="entry name" value="PAS domain"/>
    <property type="match status" value="1"/>
</dbReference>
<dbReference type="SMART" id="SM00091">
    <property type="entry name" value="PAS"/>
    <property type="match status" value="1"/>
</dbReference>
<accession>A0A3B0VE68</accession>
<feature type="domain" description="PAS" evidence="1">
    <location>
        <begin position="34"/>
        <end position="104"/>
    </location>
</feature>
<gene>
    <name evidence="2" type="ORF">MNBD_DELTA03-210</name>
</gene>
<dbReference type="NCBIfam" id="TIGR00229">
    <property type="entry name" value="sensory_box"/>
    <property type="match status" value="1"/>
</dbReference>
<reference evidence="2" key="1">
    <citation type="submission" date="2018-06" db="EMBL/GenBank/DDBJ databases">
        <authorList>
            <person name="Zhirakovskaya E."/>
        </authorList>
    </citation>
    <scope>NUCLEOTIDE SEQUENCE</scope>
</reference>
<feature type="non-terminal residue" evidence="2">
    <location>
        <position position="154"/>
    </location>
</feature>
<name>A0A3B0VE68_9ZZZZ</name>
<dbReference type="AlphaFoldDB" id="A0A3B0VE68"/>
<dbReference type="InterPro" id="IPR035965">
    <property type="entry name" value="PAS-like_dom_sf"/>
</dbReference>
<dbReference type="InterPro" id="IPR000014">
    <property type="entry name" value="PAS"/>
</dbReference>
<evidence type="ECO:0000313" key="2">
    <source>
        <dbReference type="EMBL" id="VAW41918.1"/>
    </source>
</evidence>
<proteinExistence type="predicted"/>
<dbReference type="Pfam" id="PF13426">
    <property type="entry name" value="PAS_9"/>
    <property type="match status" value="1"/>
</dbReference>
<dbReference type="PROSITE" id="PS50112">
    <property type="entry name" value="PAS"/>
    <property type="match status" value="1"/>
</dbReference>
<protein>
    <recommendedName>
        <fullName evidence="1">PAS domain-containing protein</fullName>
    </recommendedName>
</protein>
<organism evidence="2">
    <name type="scientific">hydrothermal vent metagenome</name>
    <dbReference type="NCBI Taxonomy" id="652676"/>
    <lineage>
        <taxon>unclassified sequences</taxon>
        <taxon>metagenomes</taxon>
        <taxon>ecological metagenomes</taxon>
    </lineage>
</organism>
<dbReference type="EMBL" id="UOEX01000405">
    <property type="protein sequence ID" value="VAW41918.1"/>
    <property type="molecule type" value="Genomic_DNA"/>
</dbReference>
<dbReference type="CDD" id="cd00130">
    <property type="entry name" value="PAS"/>
    <property type="match status" value="1"/>
</dbReference>
<evidence type="ECO:0000259" key="1">
    <source>
        <dbReference type="PROSITE" id="PS50112"/>
    </source>
</evidence>
<sequence length="154" mass="17722">MDAAPSYEDLLERNKKLEQESARRIEAMVDMDSRLELYSSLVDNASDLIHSVSPDGSFLYVNQAWRDALGYTEEDLTHLKLMDIIDEGCRSRCRQVFNCLMQGQAVDRNETVFVTKDGKKIVVEGRCHTKFEDDRPVIMTGIFRDVGKRVEQEQ</sequence>